<evidence type="ECO:0000256" key="2">
    <source>
        <dbReference type="ARBA" id="ARBA00022448"/>
    </source>
</evidence>
<name>A0A837IJ12_9BACT</name>
<dbReference type="PANTHER" id="PTHR30081">
    <property type="entry name" value="PROTEIN-EXPORT MEMBRANE PROTEIN SEC"/>
    <property type="match status" value="1"/>
</dbReference>
<evidence type="ECO:0000259" key="10">
    <source>
        <dbReference type="Pfam" id="PF02355"/>
    </source>
</evidence>
<dbReference type="Pfam" id="PF07549">
    <property type="entry name" value="Sec_GG"/>
    <property type="match status" value="1"/>
</dbReference>
<evidence type="ECO:0000256" key="6">
    <source>
        <dbReference type="ARBA" id="ARBA00022989"/>
    </source>
</evidence>
<dbReference type="HAMAP" id="MF_01464_B">
    <property type="entry name" value="SecF_B"/>
    <property type="match status" value="1"/>
</dbReference>
<dbReference type="Proteomes" id="UP000034909">
    <property type="component" value="Unassembled WGS sequence"/>
</dbReference>
<dbReference type="InterPro" id="IPR022645">
    <property type="entry name" value="SecD/SecF_bac"/>
</dbReference>
<dbReference type="InterPro" id="IPR022646">
    <property type="entry name" value="SecD/SecF_CS"/>
</dbReference>
<comment type="subunit">
    <text evidence="9">Forms a complex with SecD. Part of the essential Sec protein translocation apparatus which comprises SecA, SecYEG and auxiliary proteins SecDF. Other proteins may also be involved.</text>
</comment>
<reference evidence="11 12" key="1">
    <citation type="journal article" date="2015" name="Nature">
        <title>rRNA introns, odd ribosomes, and small enigmatic genomes across a large radiation of phyla.</title>
        <authorList>
            <person name="Brown C.T."/>
            <person name="Hug L.A."/>
            <person name="Thomas B.C."/>
            <person name="Sharon I."/>
            <person name="Castelle C.J."/>
            <person name="Singh A."/>
            <person name="Wilkins M.J."/>
            <person name="Williams K.H."/>
            <person name="Banfield J.F."/>
        </authorList>
    </citation>
    <scope>NUCLEOTIDE SEQUENCE [LARGE SCALE GENOMIC DNA]</scope>
</reference>
<feature type="domain" description="Protein export membrane protein SecD/SecF C-terminal" evidence="10">
    <location>
        <begin position="106"/>
        <end position="290"/>
    </location>
</feature>
<dbReference type="InterPro" id="IPR005665">
    <property type="entry name" value="SecF_bac"/>
</dbReference>
<dbReference type="Pfam" id="PF02355">
    <property type="entry name" value="SecD_SecF_C"/>
    <property type="match status" value="1"/>
</dbReference>
<keyword evidence="5 9" id="KW-0653">Protein transport</keyword>
<proteinExistence type="inferred from homology"/>
<comment type="function">
    <text evidence="9">Part of the Sec protein translocase complex. Interacts with the SecYEG preprotein conducting channel. SecDF uses the proton motive force (PMF) to complete protein translocation after the ATP-dependent function of SecA.</text>
</comment>
<comment type="similarity">
    <text evidence="9">Belongs to the SecD/SecF family. SecF subfamily.</text>
</comment>
<sequence length="296" mass="32005">MTIIGARKISYWVSGALVMASFLALALWGLRLGIDFTGGSLLEVEYAPSAGGERPSSDAIAKTLASIGLPDAVVQPVGERGAILRLPSIDEARHQALLGELSKFGKLEEKQFTSIGPTIGAELKRNSIYAIGLVMVMIVFYIAFAFRQVSKPVQSWKYGAAALVALIHGHFYGVTVDTLFVTALLTILGFSVHDTIVVFDRIRENNKKFSAKGAGSSQALGWENVVETSLRQTIGRSINTSLTVMLVMLALYFFGGASTKLFALAILIGVFFGTYSSIFIASALLVSWNKWSLRRT</sequence>
<dbReference type="GO" id="GO:0065002">
    <property type="term" value="P:intracellular protein transmembrane transport"/>
    <property type="evidence" value="ECO:0007669"/>
    <property type="project" value="UniProtKB-UniRule"/>
</dbReference>
<dbReference type="PANTHER" id="PTHR30081:SF8">
    <property type="entry name" value="PROTEIN TRANSLOCASE SUBUNIT SECF"/>
    <property type="match status" value="1"/>
</dbReference>
<dbReference type="SUPFAM" id="SSF82866">
    <property type="entry name" value="Multidrug efflux transporter AcrB transmembrane domain"/>
    <property type="match status" value="1"/>
</dbReference>
<evidence type="ECO:0000256" key="7">
    <source>
        <dbReference type="ARBA" id="ARBA00023010"/>
    </source>
</evidence>
<keyword evidence="3 9" id="KW-1003">Cell membrane</keyword>
<evidence type="ECO:0000256" key="5">
    <source>
        <dbReference type="ARBA" id="ARBA00022927"/>
    </source>
</evidence>
<dbReference type="GO" id="GO:0006605">
    <property type="term" value="P:protein targeting"/>
    <property type="evidence" value="ECO:0007669"/>
    <property type="project" value="UniProtKB-UniRule"/>
</dbReference>
<organism evidence="11 12">
    <name type="scientific">Candidatus Azambacteria bacterium GW2011_GWC2_45_7b</name>
    <dbReference type="NCBI Taxonomy" id="1618621"/>
    <lineage>
        <taxon>Bacteria</taxon>
        <taxon>Candidatus Azamiibacteriota</taxon>
    </lineage>
</organism>
<dbReference type="GO" id="GO:0043952">
    <property type="term" value="P:protein transport by the Sec complex"/>
    <property type="evidence" value="ECO:0007669"/>
    <property type="project" value="UniProtKB-UniRule"/>
</dbReference>
<comment type="caution">
    <text evidence="11">The sequence shown here is derived from an EMBL/GenBank/DDBJ whole genome shotgun (WGS) entry which is preliminary data.</text>
</comment>
<dbReference type="AlphaFoldDB" id="A0A837IJ12"/>
<evidence type="ECO:0000256" key="1">
    <source>
        <dbReference type="ARBA" id="ARBA00004651"/>
    </source>
</evidence>
<dbReference type="NCBIfam" id="TIGR00966">
    <property type="entry name" value="transloc_SecF"/>
    <property type="match status" value="1"/>
</dbReference>
<dbReference type="InterPro" id="IPR022813">
    <property type="entry name" value="SecD/SecF_arch_bac"/>
</dbReference>
<protein>
    <recommendedName>
        <fullName evidence="9">Protein-export membrane protein SecF</fullName>
    </recommendedName>
</protein>
<dbReference type="InterPro" id="IPR048634">
    <property type="entry name" value="SecD_SecF_C"/>
</dbReference>
<feature type="transmembrane region" description="Helical" evidence="9">
    <location>
        <begin position="180"/>
        <end position="199"/>
    </location>
</feature>
<evidence type="ECO:0000256" key="4">
    <source>
        <dbReference type="ARBA" id="ARBA00022692"/>
    </source>
</evidence>
<keyword evidence="6 9" id="KW-1133">Transmembrane helix</keyword>
<dbReference type="GO" id="GO:0005886">
    <property type="term" value="C:plasma membrane"/>
    <property type="evidence" value="ECO:0007669"/>
    <property type="project" value="UniProtKB-SubCell"/>
</dbReference>
<keyword evidence="8 9" id="KW-0472">Membrane</keyword>
<keyword evidence="2 9" id="KW-0813">Transport</keyword>
<keyword evidence="7 9" id="KW-0811">Translocation</keyword>
<evidence type="ECO:0000256" key="3">
    <source>
        <dbReference type="ARBA" id="ARBA00022475"/>
    </source>
</evidence>
<feature type="transmembrane region" description="Helical" evidence="9">
    <location>
        <begin position="158"/>
        <end position="174"/>
    </location>
</feature>
<evidence type="ECO:0000313" key="11">
    <source>
        <dbReference type="EMBL" id="KKU12755.1"/>
    </source>
</evidence>
<feature type="transmembrane region" description="Helical" evidence="9">
    <location>
        <begin position="261"/>
        <end position="286"/>
    </location>
</feature>
<keyword evidence="4 9" id="KW-0812">Transmembrane</keyword>
<evidence type="ECO:0000313" key="12">
    <source>
        <dbReference type="Proteomes" id="UP000034909"/>
    </source>
</evidence>
<evidence type="ECO:0000256" key="8">
    <source>
        <dbReference type="ARBA" id="ARBA00023136"/>
    </source>
</evidence>
<dbReference type="PRINTS" id="PR01755">
    <property type="entry name" value="SECFTRNLCASE"/>
</dbReference>
<gene>
    <name evidence="9" type="primary">secF</name>
    <name evidence="11" type="ORF">UX18_C0012G0003</name>
</gene>
<feature type="transmembrane region" description="Helical" evidence="9">
    <location>
        <begin position="9"/>
        <end position="30"/>
    </location>
</feature>
<feature type="transmembrane region" description="Helical" evidence="9">
    <location>
        <begin position="127"/>
        <end position="146"/>
    </location>
</feature>
<dbReference type="GO" id="GO:0015450">
    <property type="term" value="F:protein-transporting ATPase activity"/>
    <property type="evidence" value="ECO:0007669"/>
    <property type="project" value="InterPro"/>
</dbReference>
<dbReference type="Gene3D" id="1.20.1640.10">
    <property type="entry name" value="Multidrug efflux transporter AcrB transmembrane domain"/>
    <property type="match status" value="1"/>
</dbReference>
<comment type="subcellular location">
    <subcellularLocation>
        <location evidence="1 9">Cell membrane</location>
        <topology evidence="1 9">Multi-pass membrane protein</topology>
    </subcellularLocation>
</comment>
<dbReference type="EMBL" id="LCLF01000012">
    <property type="protein sequence ID" value="KKU12755.1"/>
    <property type="molecule type" value="Genomic_DNA"/>
</dbReference>
<accession>A0A837IJ12</accession>
<evidence type="ECO:0000256" key="9">
    <source>
        <dbReference type="HAMAP-Rule" id="MF_01464"/>
    </source>
</evidence>
<feature type="transmembrane region" description="Helical" evidence="9">
    <location>
        <begin position="238"/>
        <end position="255"/>
    </location>
</feature>